<dbReference type="EC" id="2.4.2.18" evidence="5"/>
<feature type="binding site" evidence="5">
    <location>
        <position position="225"/>
    </location>
    <ligand>
        <name>Mg(2+)</name>
        <dbReference type="ChEBI" id="CHEBI:18420"/>
        <label>1</label>
    </ligand>
</feature>
<evidence type="ECO:0000256" key="4">
    <source>
        <dbReference type="ARBA" id="ARBA00023141"/>
    </source>
</evidence>
<comment type="function">
    <text evidence="5">Catalyzes the transfer of the phosphoribosyl group of 5-phosphorylribose-1-pyrophosphate (PRPP) to anthranilate to yield N-(5'-phosphoribosyl)-anthranilate (PRA).</text>
</comment>
<feature type="binding site" evidence="5">
    <location>
        <position position="119"/>
    </location>
    <ligand>
        <name>5-phospho-alpha-D-ribose 1-diphosphate</name>
        <dbReference type="ChEBI" id="CHEBI:58017"/>
    </ligand>
</feature>
<accession>A0ABT8JNF9</accession>
<dbReference type="Proteomes" id="UP001175097">
    <property type="component" value="Unassembled WGS sequence"/>
</dbReference>
<comment type="pathway">
    <text evidence="5">Amino-acid biosynthesis; L-tryptophan biosynthesis; L-tryptophan from chorismate: step 2/5.</text>
</comment>
<feature type="binding site" evidence="5">
    <location>
        <begin position="82"/>
        <end position="83"/>
    </location>
    <ligand>
        <name>5-phospho-alpha-D-ribose 1-diphosphate</name>
        <dbReference type="ChEBI" id="CHEBI:58017"/>
    </ligand>
</feature>
<reference evidence="8" key="1">
    <citation type="submission" date="2023-03" db="EMBL/GenBank/DDBJ databases">
        <title>MT1 and MT2 Draft Genomes of Novel Species.</title>
        <authorList>
            <person name="Venkateswaran K."/>
        </authorList>
    </citation>
    <scope>NUCLEOTIDE SEQUENCE</scope>
    <source>
        <strain evidence="8">F6_3S_P_2</strain>
    </source>
</reference>
<evidence type="ECO:0000259" key="6">
    <source>
        <dbReference type="Pfam" id="PF00591"/>
    </source>
</evidence>
<name>A0ABT8JNF9_9BACL</name>
<protein>
    <recommendedName>
        <fullName evidence="5">Anthranilate phosphoribosyltransferase</fullName>
        <ecNumber evidence="5">2.4.2.18</ecNumber>
    </recommendedName>
</protein>
<dbReference type="Gene3D" id="1.20.970.10">
    <property type="entry name" value="Transferase, Pyrimidine Nucleoside Phosphorylase, Chain C"/>
    <property type="match status" value="1"/>
</dbReference>
<feature type="binding site" evidence="5">
    <location>
        <position position="91"/>
    </location>
    <ligand>
        <name>Mg(2+)</name>
        <dbReference type="ChEBI" id="CHEBI:18420"/>
        <label>1</label>
    </ligand>
</feature>
<keyword evidence="4 5" id="KW-0057">Aromatic amino acid biosynthesis</keyword>
<feature type="binding site" evidence="5">
    <location>
        <position position="87"/>
    </location>
    <ligand>
        <name>5-phospho-alpha-D-ribose 1-diphosphate</name>
        <dbReference type="ChEBI" id="CHEBI:58017"/>
    </ligand>
</feature>
<keyword evidence="5" id="KW-0028">Amino-acid biosynthesis</keyword>
<keyword evidence="3 5" id="KW-0822">Tryptophan biosynthesis</keyword>
<comment type="caution">
    <text evidence="8">The sequence shown here is derived from an EMBL/GenBank/DDBJ whole genome shotgun (WGS) entry which is preliminary data.</text>
</comment>
<sequence>MKNYTSQVEKNQHLQYEDMVEAANRMFANNAEVEEIAEFLVALSKKGETAREVAALASVMKKHAISLDVPEARYLDNCGTGGDGSNSFNISTTSAFVLAGAGAKVAKHGNRKISSAAGSHDVLDALGIPSHFAPGDMSKMLEKEGMAFIFAPIVHPKMKKIGEARQKIGKPTIFNLVGPLTNPVPLETQFTGINRPDFLMEYASVLRMLGRERAIVVSGAGGMDEASLAGQNSFVLMDKGDLIPFTLTAEDVGLEYAPLSAIRGGSAKENAGMIRDVLKGKRGAKFDTVVFNTGIGLFANGMAESINEGIELAIDSILSGNALQKLEAVVAFSTEIGKVAVAK</sequence>
<feature type="binding site" evidence="5">
    <location>
        <begin position="107"/>
        <end position="115"/>
    </location>
    <ligand>
        <name>5-phospho-alpha-D-ribose 1-diphosphate</name>
        <dbReference type="ChEBI" id="CHEBI:58017"/>
    </ligand>
</feature>
<comment type="cofactor">
    <cofactor evidence="5">
        <name>Mg(2+)</name>
        <dbReference type="ChEBI" id="CHEBI:18420"/>
    </cofactor>
    <text evidence="5">Binds 2 magnesium ions per monomer.</text>
</comment>
<keyword evidence="1 5" id="KW-0328">Glycosyltransferase</keyword>
<keyword evidence="2 5" id="KW-0808">Transferase</keyword>
<evidence type="ECO:0000313" key="8">
    <source>
        <dbReference type="EMBL" id="MDN4606681.1"/>
    </source>
</evidence>
<evidence type="ECO:0000256" key="2">
    <source>
        <dbReference type="ARBA" id="ARBA00022679"/>
    </source>
</evidence>
<feature type="binding site" evidence="5">
    <location>
        <position position="224"/>
    </location>
    <ligand>
        <name>Mg(2+)</name>
        <dbReference type="ChEBI" id="CHEBI:18420"/>
        <label>2</label>
    </ligand>
</feature>
<dbReference type="PANTHER" id="PTHR43285">
    <property type="entry name" value="ANTHRANILATE PHOSPHORIBOSYLTRANSFERASE"/>
    <property type="match status" value="1"/>
</dbReference>
<feature type="binding site" evidence="5">
    <location>
        <position position="79"/>
    </location>
    <ligand>
        <name>5-phospho-alpha-D-ribose 1-diphosphate</name>
        <dbReference type="ChEBI" id="CHEBI:58017"/>
    </ligand>
</feature>
<dbReference type="InterPro" id="IPR017459">
    <property type="entry name" value="Glycosyl_Trfase_fam3_N_dom"/>
</dbReference>
<feature type="binding site" evidence="5">
    <location>
        <position position="79"/>
    </location>
    <ligand>
        <name>anthranilate</name>
        <dbReference type="ChEBI" id="CHEBI:16567"/>
        <label>1</label>
    </ligand>
</feature>
<comment type="catalytic activity">
    <reaction evidence="5">
        <text>N-(5-phospho-beta-D-ribosyl)anthranilate + diphosphate = 5-phospho-alpha-D-ribose 1-diphosphate + anthranilate</text>
        <dbReference type="Rhea" id="RHEA:11768"/>
        <dbReference type="ChEBI" id="CHEBI:16567"/>
        <dbReference type="ChEBI" id="CHEBI:18277"/>
        <dbReference type="ChEBI" id="CHEBI:33019"/>
        <dbReference type="ChEBI" id="CHEBI:58017"/>
        <dbReference type="EC" id="2.4.2.18"/>
    </reaction>
</comment>
<comment type="subunit">
    <text evidence="5">Homodimer.</text>
</comment>
<keyword evidence="5" id="KW-0479">Metal-binding</keyword>
<keyword evidence="9" id="KW-1185">Reference proteome</keyword>
<dbReference type="HAMAP" id="MF_00211">
    <property type="entry name" value="TrpD"/>
    <property type="match status" value="1"/>
</dbReference>
<comment type="caution">
    <text evidence="5">Lacks conserved residue(s) required for the propagation of feature annotation.</text>
</comment>
<dbReference type="Pfam" id="PF02885">
    <property type="entry name" value="Glycos_trans_3N"/>
    <property type="match status" value="1"/>
</dbReference>
<evidence type="ECO:0000256" key="1">
    <source>
        <dbReference type="ARBA" id="ARBA00022676"/>
    </source>
</evidence>
<dbReference type="SUPFAM" id="SSF47648">
    <property type="entry name" value="Nucleoside phosphorylase/phosphoribosyltransferase N-terminal domain"/>
    <property type="match status" value="1"/>
</dbReference>
<dbReference type="SUPFAM" id="SSF52418">
    <property type="entry name" value="Nucleoside phosphorylase/phosphoribosyltransferase catalytic domain"/>
    <property type="match status" value="1"/>
</dbReference>
<feature type="binding site" evidence="5">
    <location>
        <position position="165"/>
    </location>
    <ligand>
        <name>anthranilate</name>
        <dbReference type="ChEBI" id="CHEBI:16567"/>
        <label>2</label>
    </ligand>
</feature>
<dbReference type="GO" id="GO:0004048">
    <property type="term" value="F:anthranilate phosphoribosyltransferase activity"/>
    <property type="evidence" value="ECO:0007669"/>
    <property type="project" value="UniProtKB-EC"/>
</dbReference>
<keyword evidence="5" id="KW-0460">Magnesium</keyword>
<proteinExistence type="inferred from homology"/>
<dbReference type="Gene3D" id="3.40.1030.10">
    <property type="entry name" value="Nucleoside phosphorylase/phosphoribosyltransferase catalytic domain"/>
    <property type="match status" value="1"/>
</dbReference>
<feature type="domain" description="Glycosyl transferase family 3" evidence="6">
    <location>
        <begin position="73"/>
        <end position="323"/>
    </location>
</feature>
<dbReference type="InterPro" id="IPR000312">
    <property type="entry name" value="Glycosyl_Trfase_fam3"/>
</dbReference>
<feature type="binding site" evidence="5">
    <location>
        <position position="225"/>
    </location>
    <ligand>
        <name>Mg(2+)</name>
        <dbReference type="ChEBI" id="CHEBI:18420"/>
        <label>2</label>
    </ligand>
</feature>
<dbReference type="InterPro" id="IPR005940">
    <property type="entry name" value="Anthranilate_Pribosyl_Tfrase"/>
</dbReference>
<gene>
    <name evidence="5 8" type="primary">trpD</name>
    <name evidence="8" type="ORF">P5G49_04225</name>
</gene>
<dbReference type="RefSeq" id="WP_301242203.1">
    <property type="nucleotide sequence ID" value="NZ_JAROCC010000002.1"/>
</dbReference>
<organism evidence="8 9">
    <name type="scientific">Sporosarcina highlanderae</name>
    <dbReference type="NCBI Taxonomy" id="3035916"/>
    <lineage>
        <taxon>Bacteria</taxon>
        <taxon>Bacillati</taxon>
        <taxon>Bacillota</taxon>
        <taxon>Bacilli</taxon>
        <taxon>Bacillales</taxon>
        <taxon>Caryophanaceae</taxon>
        <taxon>Sporosarcina</taxon>
    </lineage>
</organism>
<feature type="binding site" evidence="5">
    <location>
        <position position="110"/>
    </location>
    <ligand>
        <name>anthranilate</name>
        <dbReference type="ChEBI" id="CHEBI:16567"/>
        <label>1</label>
    </ligand>
</feature>
<dbReference type="InterPro" id="IPR035902">
    <property type="entry name" value="Nuc_phospho_transferase"/>
</dbReference>
<evidence type="ECO:0000256" key="3">
    <source>
        <dbReference type="ARBA" id="ARBA00022822"/>
    </source>
</evidence>
<feature type="binding site" evidence="5">
    <location>
        <begin position="89"/>
        <end position="92"/>
    </location>
    <ligand>
        <name>5-phospho-alpha-D-ribose 1-diphosphate</name>
        <dbReference type="ChEBI" id="CHEBI:58017"/>
    </ligand>
</feature>
<dbReference type="Pfam" id="PF00591">
    <property type="entry name" value="Glycos_transf_3"/>
    <property type="match status" value="1"/>
</dbReference>
<dbReference type="PANTHER" id="PTHR43285:SF2">
    <property type="entry name" value="ANTHRANILATE PHOSPHORIBOSYLTRANSFERASE"/>
    <property type="match status" value="1"/>
</dbReference>
<dbReference type="NCBIfam" id="TIGR01245">
    <property type="entry name" value="trpD"/>
    <property type="match status" value="1"/>
</dbReference>
<evidence type="ECO:0000259" key="7">
    <source>
        <dbReference type="Pfam" id="PF02885"/>
    </source>
</evidence>
<dbReference type="EMBL" id="JAROCC010000002">
    <property type="protein sequence ID" value="MDN4606681.1"/>
    <property type="molecule type" value="Genomic_DNA"/>
</dbReference>
<evidence type="ECO:0000256" key="5">
    <source>
        <dbReference type="HAMAP-Rule" id="MF_00211"/>
    </source>
</evidence>
<comment type="similarity">
    <text evidence="5">Belongs to the anthranilate phosphoribosyltransferase family.</text>
</comment>
<feature type="domain" description="Glycosyl transferase family 3 N-terminal" evidence="7">
    <location>
        <begin position="7"/>
        <end position="64"/>
    </location>
</feature>
<evidence type="ECO:0000313" key="9">
    <source>
        <dbReference type="Proteomes" id="UP001175097"/>
    </source>
</evidence>
<dbReference type="InterPro" id="IPR036320">
    <property type="entry name" value="Glycosyl_Trfase_fam3_N_dom_sf"/>
</dbReference>